<dbReference type="InterPro" id="IPR011004">
    <property type="entry name" value="Trimer_LpxA-like_sf"/>
</dbReference>
<dbReference type="GO" id="GO:0016740">
    <property type="term" value="F:transferase activity"/>
    <property type="evidence" value="ECO:0007669"/>
    <property type="project" value="UniProtKB-KW"/>
</dbReference>
<dbReference type="InterPro" id="IPR001451">
    <property type="entry name" value="Hexapep"/>
</dbReference>
<dbReference type="RefSeq" id="WP_072790774.1">
    <property type="nucleotide sequence ID" value="NZ_FQUL01000021.1"/>
</dbReference>
<dbReference type="PANTHER" id="PTHR13061">
    <property type="entry name" value="DYNACTIN SUBUNIT P25"/>
    <property type="match status" value="1"/>
</dbReference>
<proteinExistence type="predicted"/>
<evidence type="ECO:0000313" key="1">
    <source>
        <dbReference type="EMBL" id="SHE74910.1"/>
    </source>
</evidence>
<dbReference type="InterPro" id="IPR050484">
    <property type="entry name" value="Transf_Hexapept/Carb_Anhydrase"/>
</dbReference>
<dbReference type="Gene3D" id="2.160.10.10">
    <property type="entry name" value="Hexapeptide repeat proteins"/>
    <property type="match status" value="1"/>
</dbReference>
<dbReference type="Proteomes" id="UP000184295">
    <property type="component" value="Unassembled WGS sequence"/>
</dbReference>
<evidence type="ECO:0000313" key="2">
    <source>
        <dbReference type="Proteomes" id="UP000184295"/>
    </source>
</evidence>
<dbReference type="OrthoDB" id="9803036at2"/>
<accession>A0A1M4W195</accession>
<dbReference type="AlphaFoldDB" id="A0A1M4W195"/>
<dbReference type="PANTHER" id="PTHR13061:SF29">
    <property type="entry name" value="GAMMA CARBONIC ANHYDRASE-LIKE 1, MITOCHONDRIAL-RELATED"/>
    <property type="match status" value="1"/>
</dbReference>
<keyword evidence="2" id="KW-1185">Reference proteome</keyword>
<reference evidence="2" key="1">
    <citation type="submission" date="2016-11" db="EMBL/GenBank/DDBJ databases">
        <authorList>
            <person name="Varghese N."/>
            <person name="Submissions S."/>
        </authorList>
    </citation>
    <scope>NUCLEOTIDE SEQUENCE [LARGE SCALE GENOMIC DNA]</scope>
    <source>
        <strain evidence="2">DSM 19514</strain>
    </source>
</reference>
<gene>
    <name evidence="1" type="ORF">SAMN02745225_01499</name>
</gene>
<dbReference type="InterPro" id="IPR047324">
    <property type="entry name" value="LbH_gamma_CA-like"/>
</dbReference>
<organism evidence="1 2">
    <name type="scientific">Ferrithrix thermotolerans DSM 19514</name>
    <dbReference type="NCBI Taxonomy" id="1121881"/>
    <lineage>
        <taxon>Bacteria</taxon>
        <taxon>Bacillati</taxon>
        <taxon>Actinomycetota</taxon>
        <taxon>Acidimicrobiia</taxon>
        <taxon>Acidimicrobiales</taxon>
        <taxon>Acidimicrobiaceae</taxon>
        <taxon>Ferrithrix</taxon>
    </lineage>
</organism>
<dbReference type="Pfam" id="PF00132">
    <property type="entry name" value="Hexapep"/>
    <property type="match status" value="1"/>
</dbReference>
<dbReference type="STRING" id="1121881.SAMN02745225_01499"/>
<dbReference type="EMBL" id="FQUL01000021">
    <property type="protein sequence ID" value="SHE74910.1"/>
    <property type="molecule type" value="Genomic_DNA"/>
</dbReference>
<sequence length="172" mass="18478">MAIYALGDLKPKIHTSAFVHPDATVIGDVTIGEYASIWPQAVLRGDYGHIEIGSETSIQDGTVIHATAELATLVGSRCVVGHIVHLEGCRIESDVLIGSGSIVLHEVLCESHSLVGANAVVTNGTLVPSYSMALGVPAKIFQNKVTEGQFKEAVQLYVENAARYKRELRRIE</sequence>
<protein>
    <submittedName>
        <fullName evidence="1">Carbonic anhydrase or acetyltransferase, isoleucine patch superfamily</fullName>
    </submittedName>
</protein>
<dbReference type="CDD" id="cd04645">
    <property type="entry name" value="LbH_gamma_CA_like"/>
    <property type="match status" value="1"/>
</dbReference>
<dbReference type="SUPFAM" id="SSF51161">
    <property type="entry name" value="Trimeric LpxA-like enzymes"/>
    <property type="match status" value="1"/>
</dbReference>
<keyword evidence="1" id="KW-0808">Transferase</keyword>
<name>A0A1M4W195_9ACTN</name>